<feature type="compositionally biased region" description="Low complexity" evidence="1">
    <location>
        <begin position="385"/>
        <end position="396"/>
    </location>
</feature>
<feature type="compositionally biased region" description="Low complexity" evidence="1">
    <location>
        <begin position="744"/>
        <end position="758"/>
    </location>
</feature>
<organism evidence="3 4">
    <name type="scientific">Seminavis robusta</name>
    <dbReference type="NCBI Taxonomy" id="568900"/>
    <lineage>
        <taxon>Eukaryota</taxon>
        <taxon>Sar</taxon>
        <taxon>Stramenopiles</taxon>
        <taxon>Ochrophyta</taxon>
        <taxon>Bacillariophyta</taxon>
        <taxon>Bacillariophyceae</taxon>
        <taxon>Bacillariophycidae</taxon>
        <taxon>Naviculales</taxon>
        <taxon>Naviculaceae</taxon>
        <taxon>Seminavis</taxon>
    </lineage>
</organism>
<feature type="compositionally biased region" description="Basic and acidic residues" evidence="1">
    <location>
        <begin position="548"/>
        <end position="559"/>
    </location>
</feature>
<feature type="chain" id="PRO_5040316437" description="Transmembrane protein" evidence="2">
    <location>
        <begin position="48"/>
        <end position="776"/>
    </location>
</feature>
<gene>
    <name evidence="3" type="ORF">SEMRO_1120_G243340.1</name>
</gene>
<protein>
    <recommendedName>
        <fullName evidence="5">Transmembrane protein</fullName>
    </recommendedName>
</protein>
<keyword evidence="2" id="KW-0732">Signal</keyword>
<feature type="signal peptide" evidence="2">
    <location>
        <begin position="1"/>
        <end position="47"/>
    </location>
</feature>
<reference evidence="3" key="1">
    <citation type="submission" date="2020-06" db="EMBL/GenBank/DDBJ databases">
        <authorList>
            <consortium name="Plant Systems Biology data submission"/>
        </authorList>
    </citation>
    <scope>NUCLEOTIDE SEQUENCE</scope>
    <source>
        <strain evidence="3">D6</strain>
    </source>
</reference>
<dbReference type="EMBL" id="CAICTM010001118">
    <property type="protein sequence ID" value="CAB9520619.1"/>
    <property type="molecule type" value="Genomic_DNA"/>
</dbReference>
<keyword evidence="4" id="KW-1185">Reference proteome</keyword>
<name>A0A9N8EK71_9STRA</name>
<dbReference type="Proteomes" id="UP001153069">
    <property type="component" value="Unassembled WGS sequence"/>
</dbReference>
<proteinExistence type="predicted"/>
<feature type="compositionally biased region" description="Basic residues" evidence="1">
    <location>
        <begin position="643"/>
        <end position="655"/>
    </location>
</feature>
<feature type="compositionally biased region" description="Polar residues" evidence="1">
    <location>
        <begin position="525"/>
        <end position="540"/>
    </location>
</feature>
<feature type="compositionally biased region" description="Polar residues" evidence="1">
    <location>
        <begin position="676"/>
        <end position="690"/>
    </location>
</feature>
<evidence type="ECO:0000256" key="2">
    <source>
        <dbReference type="SAM" id="SignalP"/>
    </source>
</evidence>
<feature type="compositionally biased region" description="Acidic residues" evidence="1">
    <location>
        <begin position="317"/>
        <end position="328"/>
    </location>
</feature>
<dbReference type="AlphaFoldDB" id="A0A9N8EK71"/>
<feature type="compositionally biased region" description="Low complexity" evidence="1">
    <location>
        <begin position="600"/>
        <end position="620"/>
    </location>
</feature>
<feature type="compositionally biased region" description="Low complexity" evidence="1">
    <location>
        <begin position="706"/>
        <end position="716"/>
    </location>
</feature>
<comment type="caution">
    <text evidence="3">The sequence shown here is derived from an EMBL/GenBank/DDBJ whole genome shotgun (WGS) entry which is preliminary data.</text>
</comment>
<evidence type="ECO:0000313" key="4">
    <source>
        <dbReference type="Proteomes" id="UP001153069"/>
    </source>
</evidence>
<feature type="region of interest" description="Disordered" evidence="1">
    <location>
        <begin position="291"/>
        <end position="339"/>
    </location>
</feature>
<sequence>MWSLLGRRHESIIAPPACHGVHNNNSRISSSLLLVLFAIVTFRPCEGSAVVVAQRNNMLLRVKVSVDLDLDLLPTNDDWFLQGINVSHVTVMVEEQRDYIVTVDELQLEEETTDSSSSSNNDAIQVEEYLSLRWEAENCSSPSSSLPTLRGEIHLSYLLPCHKAVGSSSTTRTLLVSLWEDHASLAEAAPTLPTMLTRRLVNLVPTRSTMTNRHPSLQNSVVEIELEAKTSLVWSPAAEPLVRELRGQAWWTKTSLAATALLALVVFGVYWSDGFQGSTVQADPVIIGDSSAEHATVRNETQTGESSREDARSTDPANDDAGNEDEHDQDSSVQSDPAIRDSPLLVVLDSNDETQSADASQGGGSCTDPATDLTNEDDKHDNNRSSSYPSIASAPSTIEQGAISTNRTTDNTLCGLNQELQGAPLQTPPQREKMPVPVAAITGSRASPFHSHLESAKSDVNQELKVTPLQTTESQLLETKLHVQAAITTGRRASQSHHEQHPLESSELDLSSPQVVSPKTDESTKQTPTVSRQAGNSTPKESAGDDTGDNRPVRTEGTPKRSASMPGDPFNTPDGREAVDQSSSDKAVLKTPEQQPIVEASNDSSNNAADNSSAASAMSSRRMKRATPSPYQETDRAEEESGRKKKSGAKHSPRARRLESPTSNGGKGHAIVCPLDSSSETQLTTPSTKGRTVIASTQSSRKRRSSASSEDGGLSSVKDGSSNSQQSKRHKRCRRSISNANNMALPDVVPSPSLSSAAKEVTEPVPFDFSMESFSG</sequence>
<feature type="region of interest" description="Disordered" evidence="1">
    <location>
        <begin position="490"/>
        <end position="776"/>
    </location>
</feature>
<feature type="compositionally biased region" description="Basic and acidic residues" evidence="1">
    <location>
        <begin position="633"/>
        <end position="642"/>
    </location>
</feature>
<evidence type="ECO:0000256" key="1">
    <source>
        <dbReference type="SAM" id="MobiDB-lite"/>
    </source>
</evidence>
<accession>A0A9N8EK71</accession>
<evidence type="ECO:0000313" key="3">
    <source>
        <dbReference type="EMBL" id="CAB9520619.1"/>
    </source>
</evidence>
<evidence type="ECO:0008006" key="5">
    <source>
        <dbReference type="Google" id="ProtNLM"/>
    </source>
</evidence>
<feature type="region of interest" description="Disordered" evidence="1">
    <location>
        <begin position="353"/>
        <end position="398"/>
    </location>
</feature>